<accession>A0A370MWF8</accession>
<dbReference type="SUPFAM" id="SSF49503">
    <property type="entry name" value="Cupredoxins"/>
    <property type="match status" value="1"/>
</dbReference>
<comment type="caution">
    <text evidence="2">The sequence shown here is derived from an EMBL/GenBank/DDBJ whole genome shotgun (WGS) entry which is preliminary data.</text>
</comment>
<evidence type="ECO:0000313" key="3">
    <source>
        <dbReference type="Proteomes" id="UP000255165"/>
    </source>
</evidence>
<reference evidence="3" key="1">
    <citation type="submission" date="2018-06" db="EMBL/GenBank/DDBJ databases">
        <authorList>
            <person name="Feng T."/>
            <person name="Jeon C.O."/>
        </authorList>
    </citation>
    <scope>NUCLEOTIDE SEQUENCE [LARGE SCALE GENOMIC DNA]</scope>
    <source>
        <strain evidence="3">S23</strain>
    </source>
</reference>
<dbReference type="InterPro" id="IPR008972">
    <property type="entry name" value="Cupredoxin"/>
</dbReference>
<comment type="subcellular location">
    <subcellularLocation>
        <location evidence="1">Periplasm</location>
    </subcellularLocation>
</comment>
<dbReference type="EMBL" id="QKWJ01000179">
    <property type="protein sequence ID" value="RDJ97672.1"/>
    <property type="molecule type" value="Genomic_DNA"/>
</dbReference>
<dbReference type="GO" id="GO:0042597">
    <property type="term" value="C:periplasmic space"/>
    <property type="evidence" value="ECO:0007669"/>
    <property type="project" value="UniProtKB-SubCell"/>
</dbReference>
<sequence>MVVWINEDPFPHTVPASNGRFDSKTFGSGKSWKYTARRDGVVPYICTLHPNQRARRALAM</sequence>
<organism evidence="2 3">
    <name type="scientific">Cupriavidus lacunae</name>
    <dbReference type="NCBI Taxonomy" id="2666307"/>
    <lineage>
        <taxon>Bacteria</taxon>
        <taxon>Pseudomonadati</taxon>
        <taxon>Pseudomonadota</taxon>
        <taxon>Betaproteobacteria</taxon>
        <taxon>Burkholderiales</taxon>
        <taxon>Burkholderiaceae</taxon>
        <taxon>Cupriavidus</taxon>
    </lineage>
</organism>
<name>A0A370MWF8_9BURK</name>
<dbReference type="Proteomes" id="UP000255165">
    <property type="component" value="Unassembled WGS sequence"/>
</dbReference>
<evidence type="ECO:0000256" key="1">
    <source>
        <dbReference type="ARBA" id="ARBA00004418"/>
    </source>
</evidence>
<evidence type="ECO:0000313" key="2">
    <source>
        <dbReference type="EMBL" id="RDJ97672.1"/>
    </source>
</evidence>
<dbReference type="PANTHER" id="PTHR36507:SF1">
    <property type="entry name" value="BLL1555 PROTEIN"/>
    <property type="match status" value="1"/>
</dbReference>
<dbReference type="PANTHER" id="PTHR36507">
    <property type="entry name" value="BLL1555 PROTEIN"/>
    <property type="match status" value="1"/>
</dbReference>
<dbReference type="Gene3D" id="2.60.40.420">
    <property type="entry name" value="Cupredoxins - blue copper proteins"/>
    <property type="match status" value="1"/>
</dbReference>
<dbReference type="AlphaFoldDB" id="A0A370MWF8"/>
<proteinExistence type="predicted"/>
<dbReference type="InterPro" id="IPR052721">
    <property type="entry name" value="ET_Amicyanin"/>
</dbReference>
<protein>
    <recommendedName>
        <fullName evidence="4">Blue (type 1) copper domain-containing protein</fullName>
    </recommendedName>
</protein>
<evidence type="ECO:0008006" key="4">
    <source>
        <dbReference type="Google" id="ProtNLM"/>
    </source>
</evidence>
<keyword evidence="3" id="KW-1185">Reference proteome</keyword>
<gene>
    <name evidence="2" type="ORF">DN412_42130</name>
</gene>